<dbReference type="InterPro" id="IPR008538">
    <property type="entry name" value="Uma2"/>
</dbReference>
<evidence type="ECO:0000313" key="2">
    <source>
        <dbReference type="EMBL" id="MCI0184804.1"/>
    </source>
</evidence>
<sequence>MAAVNPEDLERYEMIEGVVYDMSPSPSEGHQRATTAIGSLFFSAFKGQCRTYVSPFDVWPTGDTNDAYVQPDVTVICNANKITHDGCVGAPDLVVEVLSPSTAGKDRKAKLRLYQRSGVREYWIVDPVMRTVEVFSIDQNIFGPAETYAAGEDEFVPVGIKEGLRISLGDIFN</sequence>
<dbReference type="PANTHER" id="PTHR36558:SF1">
    <property type="entry name" value="RESTRICTION ENDONUCLEASE DOMAIN-CONTAINING PROTEIN-RELATED"/>
    <property type="match status" value="1"/>
</dbReference>
<dbReference type="AlphaFoldDB" id="A0A9X1VCG3"/>
<dbReference type="RefSeq" id="WP_241716761.1">
    <property type="nucleotide sequence ID" value="NZ_JALBUF010000026.1"/>
</dbReference>
<evidence type="ECO:0000313" key="3">
    <source>
        <dbReference type="Proteomes" id="UP001139263"/>
    </source>
</evidence>
<organism evidence="2 3">
    <name type="scientific">Sulfoacidibacillus ferrooxidans</name>
    <dbReference type="NCBI Taxonomy" id="2005001"/>
    <lineage>
        <taxon>Bacteria</taxon>
        <taxon>Bacillati</taxon>
        <taxon>Bacillota</taxon>
        <taxon>Bacilli</taxon>
        <taxon>Bacillales</taxon>
        <taxon>Alicyclobacillaceae</taxon>
        <taxon>Sulfoacidibacillus</taxon>
    </lineage>
</organism>
<dbReference type="EMBL" id="JALBUF010000026">
    <property type="protein sequence ID" value="MCI0184804.1"/>
    <property type="molecule type" value="Genomic_DNA"/>
</dbReference>
<evidence type="ECO:0000259" key="1">
    <source>
        <dbReference type="Pfam" id="PF05685"/>
    </source>
</evidence>
<protein>
    <recommendedName>
        <fullName evidence="1">Putative restriction endonuclease domain-containing protein</fullName>
    </recommendedName>
</protein>
<dbReference type="CDD" id="cd06260">
    <property type="entry name" value="DUF820-like"/>
    <property type="match status" value="1"/>
</dbReference>
<dbReference type="InterPro" id="IPR012296">
    <property type="entry name" value="Nuclease_put_TT1808"/>
</dbReference>
<comment type="caution">
    <text evidence="2">The sequence shown here is derived from an EMBL/GenBank/DDBJ whole genome shotgun (WGS) entry which is preliminary data.</text>
</comment>
<dbReference type="InterPro" id="IPR011335">
    <property type="entry name" value="Restrct_endonuc-II-like"/>
</dbReference>
<dbReference type="Proteomes" id="UP001139263">
    <property type="component" value="Unassembled WGS sequence"/>
</dbReference>
<gene>
    <name evidence="2" type="ORF">MM817_03101</name>
</gene>
<accession>A0A9X1VCG3</accession>
<feature type="domain" description="Putative restriction endonuclease" evidence="1">
    <location>
        <begin position="7"/>
        <end position="161"/>
    </location>
</feature>
<proteinExistence type="predicted"/>
<dbReference type="Gene3D" id="3.90.1570.10">
    <property type="entry name" value="tt1808, chain A"/>
    <property type="match status" value="1"/>
</dbReference>
<dbReference type="Pfam" id="PF05685">
    <property type="entry name" value="Uma2"/>
    <property type="match status" value="1"/>
</dbReference>
<dbReference type="SUPFAM" id="SSF52980">
    <property type="entry name" value="Restriction endonuclease-like"/>
    <property type="match status" value="1"/>
</dbReference>
<keyword evidence="3" id="KW-1185">Reference proteome</keyword>
<name>A0A9X1VCG3_9BACL</name>
<reference evidence="2" key="1">
    <citation type="submission" date="2022-03" db="EMBL/GenBank/DDBJ databases">
        <title>Draft Genome Sequence of Firmicute Strain S0AB, a Heterotrophic Iron/Sulfur-Oxidizing Extreme Acidophile.</title>
        <authorList>
            <person name="Vergara E."/>
            <person name="Pakostova E."/>
            <person name="Johnson D.B."/>
            <person name="Holmes D.S."/>
        </authorList>
    </citation>
    <scope>NUCLEOTIDE SEQUENCE</scope>
    <source>
        <strain evidence="2">S0AB</strain>
    </source>
</reference>
<dbReference type="PANTHER" id="PTHR36558">
    <property type="entry name" value="GLR1098 PROTEIN"/>
    <property type="match status" value="1"/>
</dbReference>